<organism evidence="2 3">
    <name type="scientific">Microbacterium amylolyticum</name>
    <dbReference type="NCBI Taxonomy" id="936337"/>
    <lineage>
        <taxon>Bacteria</taxon>
        <taxon>Bacillati</taxon>
        <taxon>Actinomycetota</taxon>
        <taxon>Actinomycetes</taxon>
        <taxon>Micrococcales</taxon>
        <taxon>Microbacteriaceae</taxon>
        <taxon>Microbacterium</taxon>
    </lineage>
</organism>
<evidence type="ECO:0000256" key="1">
    <source>
        <dbReference type="SAM" id="MobiDB-lite"/>
    </source>
</evidence>
<proteinExistence type="predicted"/>
<gene>
    <name evidence="2" type="ORF">JOF34_001885</name>
</gene>
<feature type="region of interest" description="Disordered" evidence="1">
    <location>
        <begin position="274"/>
        <end position="317"/>
    </location>
</feature>
<dbReference type="Proteomes" id="UP001519362">
    <property type="component" value="Unassembled WGS sequence"/>
</dbReference>
<comment type="caution">
    <text evidence="2">The sequence shown here is derived from an EMBL/GenBank/DDBJ whole genome shotgun (WGS) entry which is preliminary data.</text>
</comment>
<feature type="compositionally biased region" description="Acidic residues" evidence="1">
    <location>
        <begin position="283"/>
        <end position="297"/>
    </location>
</feature>
<protein>
    <recommendedName>
        <fullName evidence="4">S1 motif domain-containing protein</fullName>
    </recommendedName>
</protein>
<name>A0ABS4ZJ47_9MICO</name>
<evidence type="ECO:0008006" key="4">
    <source>
        <dbReference type="Google" id="ProtNLM"/>
    </source>
</evidence>
<feature type="compositionally biased region" description="Low complexity" evidence="1">
    <location>
        <begin position="298"/>
        <end position="309"/>
    </location>
</feature>
<feature type="compositionally biased region" description="Basic and acidic residues" evidence="1">
    <location>
        <begin position="370"/>
        <end position="404"/>
    </location>
</feature>
<evidence type="ECO:0000313" key="3">
    <source>
        <dbReference type="Proteomes" id="UP001519362"/>
    </source>
</evidence>
<keyword evidence="3" id="KW-1185">Reference proteome</keyword>
<accession>A0ABS4ZJ47</accession>
<sequence>MRHVSTAAQARELSEEIVAGRPRPLVLISTTFAGAYEFDPDVIASRIGPTAEVVTAESGDATRVFEAPPLKTRAFNGAARVFHADGMAGPIRFMPRDSVEDLIGDVPMEARLSLAPRQQPRRESARIVSADPTLGVFGNLDNGALVKVVCEGPDDLHLAVDTGVVVEGELRDHTLHVLRVPFDPCAYPEGTVTLGLVTGATERRARIILHPDQDEIVLRRRDVFLDPDDADVVSDVVSVGDVVRVGVRWEDGEMALSLVEVDGELTPPAAFVAGGLPWLSEHDGEDDADEAEAEPTTEEPSPRASESTPAPAPSISDRVVLEQVRSIAHDVRELQHGMSSLHSLVARLDPPRQVADAGGNGGVSRAQSDALKRDLAKAERALAEAREARTSADRSRREAEKRAQTAEARLGGPSRAERQAQWPSVEQWLRHEIYLAWVGRVHAGEKARMPLPPYDIGPDFPGDLTALTEPQFGKTLRAIIDVLTGRAEQVSGRDLHRLRTSDAGGSPYVTREDGASAYRCAIEINTPSARRLHYWQRPDGVIELARAREHDASGM</sequence>
<evidence type="ECO:0000313" key="2">
    <source>
        <dbReference type="EMBL" id="MBP2437299.1"/>
    </source>
</evidence>
<dbReference type="RefSeq" id="WP_165134327.1">
    <property type="nucleotide sequence ID" value="NZ_CP049253.1"/>
</dbReference>
<dbReference type="EMBL" id="JAGIOL010000001">
    <property type="protein sequence ID" value="MBP2437299.1"/>
    <property type="molecule type" value="Genomic_DNA"/>
</dbReference>
<reference evidence="2 3" key="1">
    <citation type="submission" date="2021-03" db="EMBL/GenBank/DDBJ databases">
        <title>Sequencing the genomes of 1000 actinobacteria strains.</title>
        <authorList>
            <person name="Klenk H.-P."/>
        </authorList>
    </citation>
    <scope>NUCLEOTIDE SEQUENCE [LARGE SCALE GENOMIC DNA]</scope>
    <source>
        <strain evidence="2 3">DSM 24221</strain>
    </source>
</reference>
<feature type="region of interest" description="Disordered" evidence="1">
    <location>
        <begin position="352"/>
        <end position="420"/>
    </location>
</feature>